<comment type="similarity">
    <text evidence="2">Belongs to the chloride channel MCLC family.</text>
</comment>
<evidence type="ECO:0000313" key="11">
    <source>
        <dbReference type="RefSeq" id="XP_005105886.2"/>
    </source>
</evidence>
<dbReference type="PANTHER" id="PTHR34093:SF1">
    <property type="entry name" value="CHLORIDE CHANNEL CLIC-LIKE PROTEIN 1"/>
    <property type="match status" value="1"/>
</dbReference>
<keyword evidence="6 8" id="KW-0472">Membrane</keyword>
<feature type="compositionally biased region" description="Gly residues" evidence="7">
    <location>
        <begin position="416"/>
        <end position="425"/>
    </location>
</feature>
<comment type="subcellular location">
    <subcellularLocation>
        <location evidence="1">Membrane</location>
        <topology evidence="1">Multi-pass membrane protein</topology>
    </subcellularLocation>
</comment>
<evidence type="ECO:0000256" key="1">
    <source>
        <dbReference type="ARBA" id="ARBA00004141"/>
    </source>
</evidence>
<evidence type="ECO:0000256" key="3">
    <source>
        <dbReference type="ARBA" id="ARBA00015571"/>
    </source>
</evidence>
<feature type="compositionally biased region" description="Low complexity" evidence="7">
    <location>
        <begin position="489"/>
        <end position="515"/>
    </location>
</feature>
<protein>
    <recommendedName>
        <fullName evidence="3">Chloride channel CLIC-like protein 1</fullName>
    </recommendedName>
</protein>
<sequence>MQAIACHVLLWTSVLGLMTLSCMDGARVETGEDHVDPFDILNFDPAHVRMTKDPKDSQNTKEHKHPYENPRENPTDLENQRKTTKEDEQGSNKDEIPGGQKASEVGASQTCGSLTALFKQYLKQLLHLLEPLVGSVGGEHDVCLKVRVTYHDLAVFRRFANSHSLDVHDVHESLSHILQDAQKVTAAGSRVFWLEEKLGVSSASLGQISIIVSAAAFLFQALRRMNWKWLPFILFAVSAVFTWFEMFQKERANQEKVLSADISQHCPDVANLSLWGQIFYYASSTFTFQDENCRQYYEALVVNPLFIVNPLEACAVVVVKIFVTPLEVVGSGFKRLLVSLLHGLPLQHQFYLMVFLALLFLLLPFCAFGYRVRIPFLLAIEPLQRTQVQEIRHMPQGALDTDDSNVAAPSSAGRLNRGGRGGGGSVRRLVSAEESSLSERMSALSISPSETVSATDQRQENVETPVSRFTPSVPAAERSVSARSEDYCSSAVASSAGSRAGTAAVSSSENLPSSSTDVSVVDKTVAAVTSEDLLSSSTDISGTNKTAAVTTSEELSRSRTDKTGAVVTSEEPIHSSTKKAGAVITSENLSHNRTDKTAAVGPSEELPSSSSDVAVVDNTRPARSCESRTCSSLDSPTGVGVAGCVDDVDSLAGGDSVSSNMDSEKKV</sequence>
<dbReference type="RefSeq" id="XP_005105886.2">
    <property type="nucleotide sequence ID" value="XM_005105829.3"/>
</dbReference>
<proteinExistence type="inferred from homology"/>
<evidence type="ECO:0000256" key="2">
    <source>
        <dbReference type="ARBA" id="ARBA00005944"/>
    </source>
</evidence>
<dbReference type="GeneID" id="101845023"/>
<evidence type="ECO:0000256" key="6">
    <source>
        <dbReference type="ARBA" id="ARBA00023136"/>
    </source>
</evidence>
<feature type="region of interest" description="Disordered" evidence="7">
    <location>
        <begin position="49"/>
        <end position="105"/>
    </location>
</feature>
<feature type="signal peptide" evidence="9">
    <location>
        <begin position="1"/>
        <end position="16"/>
    </location>
</feature>
<dbReference type="PANTHER" id="PTHR34093">
    <property type="entry name" value="CHLORIDE CHANNEL CLIC-LIKE PROTEIN 1"/>
    <property type="match status" value="1"/>
</dbReference>
<feature type="transmembrane region" description="Helical" evidence="8">
    <location>
        <begin position="350"/>
        <end position="370"/>
    </location>
</feature>
<dbReference type="InterPro" id="IPR009231">
    <property type="entry name" value="Chloride_chnl_CLIC-like"/>
</dbReference>
<evidence type="ECO:0000256" key="5">
    <source>
        <dbReference type="ARBA" id="ARBA00022989"/>
    </source>
</evidence>
<feature type="region of interest" description="Disordered" evidence="7">
    <location>
        <begin position="548"/>
        <end position="667"/>
    </location>
</feature>
<dbReference type="Pfam" id="PF05934">
    <property type="entry name" value="MCLC"/>
    <property type="match status" value="1"/>
</dbReference>
<evidence type="ECO:0000256" key="8">
    <source>
        <dbReference type="SAM" id="Phobius"/>
    </source>
</evidence>
<keyword evidence="9" id="KW-0732">Signal</keyword>
<keyword evidence="5 8" id="KW-1133">Transmembrane helix</keyword>
<evidence type="ECO:0000256" key="4">
    <source>
        <dbReference type="ARBA" id="ARBA00022692"/>
    </source>
</evidence>
<reference evidence="11" key="1">
    <citation type="submission" date="2025-08" db="UniProtKB">
        <authorList>
            <consortium name="RefSeq"/>
        </authorList>
    </citation>
    <scope>IDENTIFICATION</scope>
</reference>
<feature type="chain" id="PRO_5045079455" description="Chloride channel CLIC-like protein 1" evidence="9">
    <location>
        <begin position="17"/>
        <end position="667"/>
    </location>
</feature>
<feature type="region of interest" description="Disordered" evidence="7">
    <location>
        <begin position="398"/>
        <end position="515"/>
    </location>
</feature>
<dbReference type="Proteomes" id="UP000694888">
    <property type="component" value="Unplaced"/>
</dbReference>
<evidence type="ECO:0000256" key="7">
    <source>
        <dbReference type="SAM" id="MobiDB-lite"/>
    </source>
</evidence>
<accession>A0ABM0K0I0</accession>
<feature type="transmembrane region" description="Helical" evidence="8">
    <location>
        <begin position="229"/>
        <end position="247"/>
    </location>
</feature>
<feature type="compositionally biased region" description="Basic and acidic residues" evidence="7">
    <location>
        <begin position="49"/>
        <end position="96"/>
    </location>
</feature>
<evidence type="ECO:0000313" key="10">
    <source>
        <dbReference type="Proteomes" id="UP000694888"/>
    </source>
</evidence>
<organism evidence="10 11">
    <name type="scientific">Aplysia californica</name>
    <name type="common">California sea hare</name>
    <dbReference type="NCBI Taxonomy" id="6500"/>
    <lineage>
        <taxon>Eukaryota</taxon>
        <taxon>Metazoa</taxon>
        <taxon>Spiralia</taxon>
        <taxon>Lophotrochozoa</taxon>
        <taxon>Mollusca</taxon>
        <taxon>Gastropoda</taxon>
        <taxon>Heterobranchia</taxon>
        <taxon>Euthyneura</taxon>
        <taxon>Tectipleura</taxon>
        <taxon>Aplysiida</taxon>
        <taxon>Aplysioidea</taxon>
        <taxon>Aplysiidae</taxon>
        <taxon>Aplysia</taxon>
    </lineage>
</organism>
<keyword evidence="10" id="KW-1185">Reference proteome</keyword>
<keyword evidence="4 8" id="KW-0812">Transmembrane</keyword>
<feature type="compositionally biased region" description="Polar residues" evidence="7">
    <location>
        <begin position="433"/>
        <end position="470"/>
    </location>
</feature>
<evidence type="ECO:0000256" key="9">
    <source>
        <dbReference type="SAM" id="SignalP"/>
    </source>
</evidence>
<gene>
    <name evidence="11" type="primary">LOC101845023</name>
</gene>
<name>A0ABM0K0I0_APLCA</name>